<feature type="region of interest" description="Disordered" evidence="1">
    <location>
        <begin position="87"/>
        <end position="108"/>
    </location>
</feature>
<keyword evidence="3" id="KW-1185">Reference proteome</keyword>
<reference evidence="2 3" key="1">
    <citation type="submission" date="2019-05" db="EMBL/GenBank/DDBJ databases">
        <title>Streptomyces marianii sp. nov., a novel marine actinomycete from southern coast of India.</title>
        <authorList>
            <person name="Iniyan A.M."/>
            <person name="Wink J."/>
            <person name="Ramprasad E."/>
            <person name="Ramana C.V."/>
            <person name="Bunk B."/>
            <person name="Sproer C."/>
            <person name="Joseph F.-J.R.S."/>
            <person name="Vincent S.G.P."/>
        </authorList>
    </citation>
    <scope>NUCLEOTIDE SEQUENCE [LARGE SCALE GENOMIC DNA]</scope>
    <source>
        <strain evidence="2 3">ICN19</strain>
    </source>
</reference>
<gene>
    <name evidence="2" type="ORF">FEF34_20125</name>
</gene>
<keyword evidence="2" id="KW-0540">Nuclease</keyword>
<protein>
    <submittedName>
        <fullName evidence="2">Eco29kI family restriction endonuclease</fullName>
    </submittedName>
</protein>
<organism evidence="2 3">
    <name type="scientific">Streptomyces marianii</name>
    <dbReference type="NCBI Taxonomy" id="1817406"/>
    <lineage>
        <taxon>Bacteria</taxon>
        <taxon>Bacillati</taxon>
        <taxon>Actinomycetota</taxon>
        <taxon>Actinomycetes</taxon>
        <taxon>Kitasatosporales</taxon>
        <taxon>Streptomycetaceae</taxon>
        <taxon>Streptomyces</taxon>
    </lineage>
</organism>
<dbReference type="GO" id="GO:0004519">
    <property type="term" value="F:endonuclease activity"/>
    <property type="evidence" value="ECO:0007669"/>
    <property type="project" value="UniProtKB-KW"/>
</dbReference>
<evidence type="ECO:0000313" key="2">
    <source>
        <dbReference type="EMBL" id="TLQ45050.1"/>
    </source>
</evidence>
<evidence type="ECO:0000313" key="3">
    <source>
        <dbReference type="Proteomes" id="UP000305921"/>
    </source>
</evidence>
<comment type="caution">
    <text evidence="2">The sequence shown here is derived from an EMBL/GenBank/DDBJ whole genome shotgun (WGS) entry which is preliminary data.</text>
</comment>
<evidence type="ECO:0000256" key="1">
    <source>
        <dbReference type="SAM" id="MobiDB-lite"/>
    </source>
</evidence>
<feature type="region of interest" description="Disordered" evidence="1">
    <location>
        <begin position="221"/>
        <end position="242"/>
    </location>
</feature>
<dbReference type="Proteomes" id="UP000305921">
    <property type="component" value="Unassembled WGS sequence"/>
</dbReference>
<dbReference type="InterPro" id="IPR018575">
    <property type="entry name" value="Restrct_endonuc_II_Eco29kI"/>
</dbReference>
<dbReference type="EMBL" id="VAWE01000001">
    <property type="protein sequence ID" value="TLQ45050.1"/>
    <property type="molecule type" value="Genomic_DNA"/>
</dbReference>
<name>A0A5R9E4Y7_9ACTN</name>
<accession>A0A5R9E4Y7</accession>
<proteinExistence type="predicted"/>
<sequence>MQRRIASTTGRIEVHVSNRDDIYDPLRRENLGRSVQWALQETKPIPLGTVRDLSFNGCGIYAIYYVGDHDLYKPLADHPFEVPIYVGRSTPEGSRTGSDVKSPEESKSLRSRLMTHENKIKRANGLKIDDFYTRFLPADDLFTPMAESMMITELQPVWNVILHGFGVNTPGDGRKNQTRSKWHEVHRGVPAGDALPPHPGGPGPLRRQVILHLATHAVRPAHAAGVPPTADSLESDGALPSE</sequence>
<keyword evidence="2" id="KW-0255">Endonuclease</keyword>
<dbReference type="Pfam" id="PF09517">
    <property type="entry name" value="RE_Eco29kI"/>
    <property type="match status" value="1"/>
</dbReference>
<dbReference type="AlphaFoldDB" id="A0A5R9E4Y7"/>
<dbReference type="OrthoDB" id="4187639at2"/>
<keyword evidence="2" id="KW-0378">Hydrolase</keyword>